<evidence type="ECO:0000313" key="3">
    <source>
        <dbReference type="Proteomes" id="UP000585272"/>
    </source>
</evidence>
<dbReference type="Proteomes" id="UP000585272">
    <property type="component" value="Unassembled WGS sequence"/>
</dbReference>
<dbReference type="EMBL" id="JACHNU010000002">
    <property type="protein sequence ID" value="MBB4662483.1"/>
    <property type="molecule type" value="Genomic_DNA"/>
</dbReference>
<accession>A0A840IE32</accession>
<proteinExistence type="predicted"/>
<gene>
    <name evidence="2" type="ORF">BDZ31_002069</name>
</gene>
<name>A0A840IE32_9ACTN</name>
<protein>
    <submittedName>
        <fullName evidence="2">Uncharacterized protein</fullName>
    </submittedName>
</protein>
<dbReference type="RefSeq" id="WP_183342489.1">
    <property type="nucleotide sequence ID" value="NZ_JACHNU010000002.1"/>
</dbReference>
<keyword evidence="3" id="KW-1185">Reference proteome</keyword>
<sequence>MTTVAPHPIWSSGTPVSSVSGMAAILTPALALRYLRQLSTDVRAAVVLDGEGRPLAGEAAIAAPAVRLAELMPAGATELVVRVGAGGEARGTALAARVPAPADAPAASPNALVLAVGPLALLDLLRLDVDAALGALAGAPAERPAPPPLPPGAVVAHDPSSGVQALEPPGFAVQTAISAGMGLFDAVAAATPGAGE</sequence>
<evidence type="ECO:0000256" key="1">
    <source>
        <dbReference type="SAM" id="MobiDB-lite"/>
    </source>
</evidence>
<dbReference type="AlphaFoldDB" id="A0A840IE32"/>
<feature type="region of interest" description="Disordered" evidence="1">
    <location>
        <begin position="142"/>
        <end position="161"/>
    </location>
</feature>
<reference evidence="2 3" key="1">
    <citation type="submission" date="2020-08" db="EMBL/GenBank/DDBJ databases">
        <title>Genomic Encyclopedia of Archaeal and Bacterial Type Strains, Phase II (KMG-II): from individual species to whole genera.</title>
        <authorList>
            <person name="Goeker M."/>
        </authorList>
    </citation>
    <scope>NUCLEOTIDE SEQUENCE [LARGE SCALE GENOMIC DNA]</scope>
    <source>
        <strain evidence="2 3">DSM 23288</strain>
    </source>
</reference>
<comment type="caution">
    <text evidence="2">The sequence shown here is derived from an EMBL/GenBank/DDBJ whole genome shotgun (WGS) entry which is preliminary data.</text>
</comment>
<evidence type="ECO:0000313" key="2">
    <source>
        <dbReference type="EMBL" id="MBB4662483.1"/>
    </source>
</evidence>
<organism evidence="2 3">
    <name type="scientific">Conexibacter arvalis</name>
    <dbReference type="NCBI Taxonomy" id="912552"/>
    <lineage>
        <taxon>Bacteria</taxon>
        <taxon>Bacillati</taxon>
        <taxon>Actinomycetota</taxon>
        <taxon>Thermoleophilia</taxon>
        <taxon>Solirubrobacterales</taxon>
        <taxon>Conexibacteraceae</taxon>
        <taxon>Conexibacter</taxon>
    </lineage>
</organism>